<gene>
    <name evidence="2" type="ORF">R5W23_004298</name>
</gene>
<dbReference type="Proteomes" id="UP001272242">
    <property type="component" value="Unassembled WGS sequence"/>
</dbReference>
<dbReference type="EMBL" id="JAXBLV010000222">
    <property type="protein sequence ID" value="MDY3562819.1"/>
    <property type="molecule type" value="Genomic_DNA"/>
</dbReference>
<organism evidence="2 3">
    <name type="scientific">Gemmata algarum</name>
    <dbReference type="NCBI Taxonomy" id="2975278"/>
    <lineage>
        <taxon>Bacteria</taxon>
        <taxon>Pseudomonadati</taxon>
        <taxon>Planctomycetota</taxon>
        <taxon>Planctomycetia</taxon>
        <taxon>Gemmatales</taxon>
        <taxon>Gemmataceae</taxon>
        <taxon>Gemmata</taxon>
    </lineage>
</organism>
<evidence type="ECO:0000313" key="2">
    <source>
        <dbReference type="EMBL" id="MDY3562819.1"/>
    </source>
</evidence>
<protein>
    <submittedName>
        <fullName evidence="2">TIGR03067 domain-containing protein</fullName>
    </submittedName>
</protein>
<accession>A0ABU5F6J6</accession>
<evidence type="ECO:0000313" key="3">
    <source>
        <dbReference type="Proteomes" id="UP001272242"/>
    </source>
</evidence>
<sequence>MFVTVVAVVLLAPAEPPKAEVKELSAAAKKEVDKLQGKWKLVKGSRAGKEYEHTEGTPELIVEFKGRTWLLNGVEKAEIVALDPSSDPKCLDLKSLEQPRGANTVDEGIFKLDGDTLTICWYQGADKNRPTSFDIPKDKDTILGVPKRVPADPKK</sequence>
<proteinExistence type="predicted"/>
<dbReference type="InterPro" id="IPR017504">
    <property type="entry name" value="CHP03067_Planctomycetes"/>
</dbReference>
<keyword evidence="3" id="KW-1185">Reference proteome</keyword>
<dbReference type="RefSeq" id="WP_320689092.1">
    <property type="nucleotide sequence ID" value="NZ_JAXBLV010000222.1"/>
</dbReference>
<reference evidence="3" key="1">
    <citation type="journal article" date="2023" name="Mar. Drugs">
        <title>Gemmata algarum, a Novel Planctomycete Isolated from an Algal Mat, Displays Antimicrobial Activity.</title>
        <authorList>
            <person name="Kumar G."/>
            <person name="Kallscheuer N."/>
            <person name="Kashif M."/>
            <person name="Ahamad S."/>
            <person name="Jagadeeshwari U."/>
            <person name="Pannikurungottu S."/>
            <person name="Haufschild T."/>
            <person name="Kabuu M."/>
            <person name="Sasikala C."/>
            <person name="Jogler C."/>
            <person name="Ramana C."/>
        </authorList>
    </citation>
    <scope>NUCLEOTIDE SEQUENCE [LARGE SCALE GENOMIC DNA]</scope>
    <source>
        <strain evidence="3">JC673</strain>
    </source>
</reference>
<evidence type="ECO:0000256" key="1">
    <source>
        <dbReference type="SAM" id="MobiDB-lite"/>
    </source>
</evidence>
<feature type="region of interest" description="Disordered" evidence="1">
    <location>
        <begin position="127"/>
        <end position="155"/>
    </location>
</feature>
<dbReference type="NCBIfam" id="TIGR03067">
    <property type="entry name" value="Planc_TIGR03067"/>
    <property type="match status" value="1"/>
</dbReference>
<comment type="caution">
    <text evidence="2">The sequence shown here is derived from an EMBL/GenBank/DDBJ whole genome shotgun (WGS) entry which is preliminary data.</text>
</comment>
<name>A0ABU5F6J6_9BACT</name>